<dbReference type="SUPFAM" id="SSF55729">
    <property type="entry name" value="Acyl-CoA N-acyltransferases (Nat)"/>
    <property type="match status" value="2"/>
</dbReference>
<keyword evidence="2" id="KW-0808">Transferase</keyword>
<organism evidence="7">
    <name type="scientific">bioreactor metagenome</name>
    <dbReference type="NCBI Taxonomy" id="1076179"/>
    <lineage>
        <taxon>unclassified sequences</taxon>
        <taxon>metagenomes</taxon>
        <taxon>ecological metagenomes</taxon>
    </lineage>
</organism>
<name>A0A644SXZ7_9ZZZZ</name>
<dbReference type="Pfam" id="PF02388">
    <property type="entry name" value="FemAB"/>
    <property type="match status" value="2"/>
</dbReference>
<protein>
    <recommendedName>
        <fullName evidence="8">Lipid II:glycine glycyltransferase</fullName>
    </recommendedName>
</protein>
<dbReference type="GO" id="GO:0009252">
    <property type="term" value="P:peptidoglycan biosynthetic process"/>
    <property type="evidence" value="ECO:0007669"/>
    <property type="project" value="UniProtKB-KW"/>
</dbReference>
<dbReference type="InterPro" id="IPR050644">
    <property type="entry name" value="PG_Glycine_Bridge_Synth"/>
</dbReference>
<dbReference type="PROSITE" id="PS51191">
    <property type="entry name" value="FEMABX"/>
    <property type="match status" value="1"/>
</dbReference>
<dbReference type="GO" id="GO:0008360">
    <property type="term" value="P:regulation of cell shape"/>
    <property type="evidence" value="ECO:0007669"/>
    <property type="project" value="UniProtKB-KW"/>
</dbReference>
<dbReference type="EMBL" id="VSSQ01000010">
    <property type="protein sequence ID" value="MPL59568.1"/>
    <property type="molecule type" value="Genomic_DNA"/>
</dbReference>
<dbReference type="Gene3D" id="3.40.630.30">
    <property type="match status" value="2"/>
</dbReference>
<evidence type="ECO:0000256" key="1">
    <source>
        <dbReference type="ARBA" id="ARBA00009943"/>
    </source>
</evidence>
<dbReference type="PANTHER" id="PTHR36174">
    <property type="entry name" value="LIPID II:GLYCINE GLYCYLTRANSFERASE"/>
    <property type="match status" value="1"/>
</dbReference>
<evidence type="ECO:0000256" key="4">
    <source>
        <dbReference type="ARBA" id="ARBA00022984"/>
    </source>
</evidence>
<gene>
    <name evidence="7" type="ORF">SDC9_05121</name>
</gene>
<comment type="caution">
    <text evidence="7">The sequence shown here is derived from an EMBL/GenBank/DDBJ whole genome shotgun (WGS) entry which is preliminary data.</text>
</comment>
<dbReference type="PANTHER" id="PTHR36174:SF1">
    <property type="entry name" value="LIPID II:GLYCINE GLYCYLTRANSFERASE"/>
    <property type="match status" value="1"/>
</dbReference>
<keyword evidence="4" id="KW-0573">Peptidoglycan synthesis</keyword>
<dbReference type="InterPro" id="IPR003447">
    <property type="entry name" value="FEMABX"/>
</dbReference>
<evidence type="ECO:0000256" key="2">
    <source>
        <dbReference type="ARBA" id="ARBA00022679"/>
    </source>
</evidence>
<dbReference type="GO" id="GO:0071555">
    <property type="term" value="P:cell wall organization"/>
    <property type="evidence" value="ECO:0007669"/>
    <property type="project" value="UniProtKB-KW"/>
</dbReference>
<evidence type="ECO:0000256" key="6">
    <source>
        <dbReference type="ARBA" id="ARBA00023316"/>
    </source>
</evidence>
<comment type="similarity">
    <text evidence="1">Belongs to the FemABX family.</text>
</comment>
<dbReference type="InterPro" id="IPR016181">
    <property type="entry name" value="Acyl_CoA_acyltransferase"/>
</dbReference>
<reference evidence="7" key="1">
    <citation type="submission" date="2019-08" db="EMBL/GenBank/DDBJ databases">
        <authorList>
            <person name="Kucharzyk K."/>
            <person name="Murdoch R.W."/>
            <person name="Higgins S."/>
            <person name="Loffler F."/>
        </authorList>
    </citation>
    <scope>NUCLEOTIDE SEQUENCE</scope>
</reference>
<sequence length="358" mass="40059">MDVRVIPKPLTKLMSTRLLQQTSFWSGLKSRLGWEALAFDIEADKAPAGDVLILVRQVGGGSTIAYSPFGPEKLPDSDRRGEYLAALSTELKTFLGPSCLFIRWDLPWISPYAEEEDSYDEDGYWRGPPETRLRELRMNWGVSDVGLRKAPTDILPPDTITLDLGGEEESILGRMRPKTRYNIGLSSRRGVRVREGSEKDLGTWQKLYDQTARRNGIVAHSPRYFESLLSMGRSDAGAGLLIAEKNGKPLAAMFLSSSADRATYLYGASSGEERNLMAPYALQWEAIKRARKKGCTSYDLFGIAPRPDPEHPLYGLYRFKSGFGGTLIHRQGAWDYPYDERGYGIYLANESAAQGFHL</sequence>
<evidence type="ECO:0008006" key="8">
    <source>
        <dbReference type="Google" id="ProtNLM"/>
    </source>
</evidence>
<keyword evidence="3" id="KW-0133">Cell shape</keyword>
<dbReference type="AlphaFoldDB" id="A0A644SXZ7"/>
<accession>A0A644SXZ7</accession>
<dbReference type="GO" id="GO:0016755">
    <property type="term" value="F:aminoacyltransferase activity"/>
    <property type="evidence" value="ECO:0007669"/>
    <property type="project" value="InterPro"/>
</dbReference>
<keyword evidence="5" id="KW-0012">Acyltransferase</keyword>
<evidence type="ECO:0000256" key="3">
    <source>
        <dbReference type="ARBA" id="ARBA00022960"/>
    </source>
</evidence>
<evidence type="ECO:0000256" key="5">
    <source>
        <dbReference type="ARBA" id="ARBA00023315"/>
    </source>
</evidence>
<proteinExistence type="inferred from homology"/>
<keyword evidence="6" id="KW-0961">Cell wall biogenesis/degradation</keyword>
<evidence type="ECO:0000313" key="7">
    <source>
        <dbReference type="EMBL" id="MPL59568.1"/>
    </source>
</evidence>